<evidence type="ECO:0000313" key="1">
    <source>
        <dbReference type="EMBL" id="KAL3106665.1"/>
    </source>
</evidence>
<keyword evidence="2" id="KW-1185">Reference proteome</keyword>
<sequence length="77" mass="8852">MLTYFSGFIHRKQDNEGYLSLTVATIDDQGMYSLSLLDPDNARLVIYQQHKMYDDLMEIFQGDSFDTLDCEGAETDT</sequence>
<reference evidence="1 2" key="1">
    <citation type="submission" date="2024-10" db="EMBL/GenBank/DDBJ databases">
        <authorList>
            <person name="Kim D."/>
        </authorList>
    </citation>
    <scope>NUCLEOTIDE SEQUENCE [LARGE SCALE GENOMIC DNA]</scope>
    <source>
        <strain evidence="1">BH-2024</strain>
    </source>
</reference>
<accession>A0ABD2KUP1</accession>
<name>A0ABD2KUP1_9BILA</name>
<organism evidence="1 2">
    <name type="scientific">Heterodera trifolii</name>
    <dbReference type="NCBI Taxonomy" id="157864"/>
    <lineage>
        <taxon>Eukaryota</taxon>
        <taxon>Metazoa</taxon>
        <taxon>Ecdysozoa</taxon>
        <taxon>Nematoda</taxon>
        <taxon>Chromadorea</taxon>
        <taxon>Rhabditida</taxon>
        <taxon>Tylenchina</taxon>
        <taxon>Tylenchomorpha</taxon>
        <taxon>Tylenchoidea</taxon>
        <taxon>Heteroderidae</taxon>
        <taxon>Heteroderinae</taxon>
        <taxon>Heterodera</taxon>
    </lineage>
</organism>
<dbReference type="AlphaFoldDB" id="A0ABD2KUP1"/>
<evidence type="ECO:0000313" key="2">
    <source>
        <dbReference type="Proteomes" id="UP001620626"/>
    </source>
</evidence>
<comment type="caution">
    <text evidence="1">The sequence shown here is derived from an EMBL/GenBank/DDBJ whole genome shotgun (WGS) entry which is preliminary data.</text>
</comment>
<proteinExistence type="predicted"/>
<protein>
    <submittedName>
        <fullName evidence="1">Uncharacterized protein</fullName>
    </submittedName>
</protein>
<dbReference type="EMBL" id="JBICBT010000639">
    <property type="protein sequence ID" value="KAL3106665.1"/>
    <property type="molecule type" value="Genomic_DNA"/>
</dbReference>
<dbReference type="Proteomes" id="UP001620626">
    <property type="component" value="Unassembled WGS sequence"/>
</dbReference>
<gene>
    <name evidence="1" type="ORF">niasHT_015973</name>
</gene>